<proteinExistence type="predicted"/>
<sequence length="296" mass="32103">MSPNISGPVTETDTAVVGSGPVGVTSARKLIGAGIAVHMTEIKDKLPLRLPFGLMNRKVNTRKCHGSFQKYSAIQGGGGSRIANQQSGLGSFNVSNHPGQVAIDDISHPWTFSANRQHPQLERCSLFNGDEWVTLYAEAEKRLGISSTAIDGSIRHQLVKRTLQAADHDGGAREIVSMPLPVARNGSGEEGDLEWTRAAILVRGGTSPAVAEWGSALCRDFETDKDFLIKAKTYGSCTDPDERRHKRETPFPSPSKGLGPPTSARPLRSGVRGTPRSTTTMTRQRRQRKQLAGVWR</sequence>
<dbReference type="Proteomes" id="UP001391051">
    <property type="component" value="Unassembled WGS sequence"/>
</dbReference>
<protein>
    <recommendedName>
        <fullName evidence="4">FAD-binding domain-containing protein</fullName>
    </recommendedName>
</protein>
<accession>A0ABR1Q5Q3</accession>
<dbReference type="InterPro" id="IPR036188">
    <property type="entry name" value="FAD/NAD-bd_sf"/>
</dbReference>
<feature type="compositionally biased region" description="Low complexity" evidence="1">
    <location>
        <begin position="272"/>
        <end position="282"/>
    </location>
</feature>
<feature type="region of interest" description="Disordered" evidence="1">
    <location>
        <begin position="235"/>
        <end position="296"/>
    </location>
</feature>
<name>A0ABR1Q5Q3_9PEZI</name>
<gene>
    <name evidence="2" type="ORF">PG986_008755</name>
</gene>
<evidence type="ECO:0008006" key="4">
    <source>
        <dbReference type="Google" id="ProtNLM"/>
    </source>
</evidence>
<dbReference type="RefSeq" id="XP_066697375.1">
    <property type="nucleotide sequence ID" value="XM_066844977.1"/>
</dbReference>
<dbReference type="GeneID" id="92078039"/>
<dbReference type="EMBL" id="JAQQWE010000006">
    <property type="protein sequence ID" value="KAK7947869.1"/>
    <property type="molecule type" value="Genomic_DNA"/>
</dbReference>
<comment type="caution">
    <text evidence="2">The sequence shown here is derived from an EMBL/GenBank/DDBJ whole genome shotgun (WGS) entry which is preliminary data.</text>
</comment>
<evidence type="ECO:0000256" key="1">
    <source>
        <dbReference type="SAM" id="MobiDB-lite"/>
    </source>
</evidence>
<dbReference type="SUPFAM" id="SSF51905">
    <property type="entry name" value="FAD/NAD(P)-binding domain"/>
    <property type="match status" value="1"/>
</dbReference>
<evidence type="ECO:0000313" key="2">
    <source>
        <dbReference type="EMBL" id="KAK7947869.1"/>
    </source>
</evidence>
<organism evidence="2 3">
    <name type="scientific">Apiospora aurea</name>
    <dbReference type="NCBI Taxonomy" id="335848"/>
    <lineage>
        <taxon>Eukaryota</taxon>
        <taxon>Fungi</taxon>
        <taxon>Dikarya</taxon>
        <taxon>Ascomycota</taxon>
        <taxon>Pezizomycotina</taxon>
        <taxon>Sordariomycetes</taxon>
        <taxon>Xylariomycetidae</taxon>
        <taxon>Amphisphaeriales</taxon>
        <taxon>Apiosporaceae</taxon>
        <taxon>Apiospora</taxon>
    </lineage>
</organism>
<reference evidence="2 3" key="1">
    <citation type="submission" date="2023-01" db="EMBL/GenBank/DDBJ databases">
        <title>Analysis of 21 Apiospora genomes using comparative genomics revels a genus with tremendous synthesis potential of carbohydrate active enzymes and secondary metabolites.</title>
        <authorList>
            <person name="Sorensen T."/>
        </authorList>
    </citation>
    <scope>NUCLEOTIDE SEQUENCE [LARGE SCALE GENOMIC DNA]</scope>
    <source>
        <strain evidence="2 3">CBS 24483</strain>
    </source>
</reference>
<evidence type="ECO:0000313" key="3">
    <source>
        <dbReference type="Proteomes" id="UP001391051"/>
    </source>
</evidence>
<keyword evidence="3" id="KW-1185">Reference proteome</keyword>